<dbReference type="Proteomes" id="UP000192505">
    <property type="component" value="Unassembled WGS sequence"/>
</dbReference>
<evidence type="ECO:0000313" key="2">
    <source>
        <dbReference type="Proteomes" id="UP000192505"/>
    </source>
</evidence>
<protein>
    <recommendedName>
        <fullName evidence="3">Ferredoxin</fullName>
    </recommendedName>
</protein>
<accession>A0A1W9KV17</accession>
<dbReference type="EMBL" id="MTEI01000004">
    <property type="protein sequence ID" value="OQW88399.1"/>
    <property type="molecule type" value="Genomic_DNA"/>
</dbReference>
<sequence length="760" mass="82419">MQSKVMDAGSSPGMTTLFFHVNQGEPTAMDADLQTQLRFVLTGKATGDTLDATTGLGLRPVLFAGYRDLTPLRYDFPLVLVKNQPDRAFALPLSKLIDDVLDKVAQGADAERIRQHVLQLEQAIRTQVAAGASGLLSVVWDQAATALGQGDKLMSDSLGRARVNLKVDGALVDCQADLPGTLLGHAWGLTNARRAAQFSQRVQRLVLKLSDILQADFANSDAGKSADKLKASFGSGPKDIFDFEAMSRFLTRSKPQDNLSPGRRHRVTQLLATLQSQPFFATPDSTADATYAFAFATCSAALQAYRERLPQLIALARALAVAELEVKGEYNAAKHDPLFEAFGDNGLDASDLALFPDYLVRLNASDLTGPEQATLTEILSADLPIKVLVQTDDVIEASPLGNGHLAFALRSRQLASMAMGLSGVFVLQSPASHLYPLRGQIQRGLDFAGPALLSVFSGVVATMADLPAYLVGAAALESRVFPAFCFDPSAGSDWASRLLLAANPQPLLDWPVHPLAYEDERHQAQSQQIPFTLMDFVACDSRYTRHFARVPRAHWSATLADAADFVTRQDREHPTSVPCLLMVDPDNRLQKLVVDDKLIREARRCRSMWNSLQELGGFHNSHAQRLLAQERQNWEKEALALAGSAPTAIQTALPGTAAVASASASAAIPPAEPEAERSPDEAYIETSRCSTCNECTQINSKMFAYDDNRQAYIADVSAGSYAQLVEAAENCQISIIHPGKPRNPNEPGLEELQKRAELFA</sequence>
<evidence type="ECO:0008006" key="3">
    <source>
        <dbReference type="Google" id="ProtNLM"/>
    </source>
</evidence>
<dbReference type="Gene3D" id="3.30.70.20">
    <property type="match status" value="1"/>
</dbReference>
<proteinExistence type="predicted"/>
<dbReference type="AlphaFoldDB" id="A0A1W9KV17"/>
<evidence type="ECO:0000313" key="1">
    <source>
        <dbReference type="EMBL" id="OQW88399.1"/>
    </source>
</evidence>
<gene>
    <name evidence="1" type="ORF">BWK72_09005</name>
</gene>
<reference evidence="1 2" key="1">
    <citation type="submission" date="2017-01" db="EMBL/GenBank/DDBJ databases">
        <title>Novel large sulfur bacteria in the metagenomes of groundwater-fed chemosynthetic microbial mats in the Lake Huron basin.</title>
        <authorList>
            <person name="Sharrar A.M."/>
            <person name="Flood B.E."/>
            <person name="Bailey J.V."/>
            <person name="Jones D.S."/>
            <person name="Biddanda B."/>
            <person name="Ruberg S.A."/>
            <person name="Marcus D.N."/>
            <person name="Dick G.J."/>
        </authorList>
    </citation>
    <scope>NUCLEOTIDE SEQUENCE [LARGE SCALE GENOMIC DNA]</scope>
    <source>
        <strain evidence="1">A7</strain>
    </source>
</reference>
<organism evidence="1 2">
    <name type="scientific">Rhodoferax ferrireducens</name>
    <dbReference type="NCBI Taxonomy" id="192843"/>
    <lineage>
        <taxon>Bacteria</taxon>
        <taxon>Pseudomonadati</taxon>
        <taxon>Pseudomonadota</taxon>
        <taxon>Betaproteobacteria</taxon>
        <taxon>Burkholderiales</taxon>
        <taxon>Comamonadaceae</taxon>
        <taxon>Rhodoferax</taxon>
    </lineage>
</organism>
<comment type="caution">
    <text evidence="1">The sequence shown here is derived from an EMBL/GenBank/DDBJ whole genome shotgun (WGS) entry which is preliminary data.</text>
</comment>
<name>A0A1W9KV17_9BURK</name>